<evidence type="ECO:0000256" key="2">
    <source>
        <dbReference type="ARBA" id="ARBA00022527"/>
    </source>
</evidence>
<evidence type="ECO:0000256" key="3">
    <source>
        <dbReference type="ARBA" id="ARBA00022679"/>
    </source>
</evidence>
<dbReference type="AlphaFoldDB" id="A0A4W3J949"/>
<feature type="domain" description="Protein kinase" evidence="11">
    <location>
        <begin position="59"/>
        <end position="328"/>
    </location>
</feature>
<dbReference type="Gene3D" id="3.30.200.20">
    <property type="entry name" value="Phosphorylase Kinase, domain 1"/>
    <property type="match status" value="1"/>
</dbReference>
<dbReference type="InParanoid" id="A0A4W3J949"/>
<organism evidence="12 13">
    <name type="scientific">Callorhinchus milii</name>
    <name type="common">Ghost shark</name>
    <dbReference type="NCBI Taxonomy" id="7868"/>
    <lineage>
        <taxon>Eukaryota</taxon>
        <taxon>Metazoa</taxon>
        <taxon>Chordata</taxon>
        <taxon>Craniata</taxon>
        <taxon>Vertebrata</taxon>
        <taxon>Chondrichthyes</taxon>
        <taxon>Holocephali</taxon>
        <taxon>Chimaeriformes</taxon>
        <taxon>Callorhinchidae</taxon>
        <taxon>Callorhinchus</taxon>
    </lineage>
</organism>
<evidence type="ECO:0000256" key="6">
    <source>
        <dbReference type="ARBA" id="ARBA00022840"/>
    </source>
</evidence>
<dbReference type="GeneID" id="103177049"/>
<dbReference type="GeneTree" id="ENSGT00940000160233"/>
<dbReference type="SMART" id="SM00220">
    <property type="entry name" value="S_TKc"/>
    <property type="match status" value="1"/>
</dbReference>
<evidence type="ECO:0000256" key="8">
    <source>
        <dbReference type="ARBA" id="ARBA00048679"/>
    </source>
</evidence>
<dbReference type="Pfam" id="PF00069">
    <property type="entry name" value="Pkinase"/>
    <property type="match status" value="1"/>
</dbReference>
<dbReference type="CTD" id="4342"/>
<evidence type="ECO:0000256" key="1">
    <source>
        <dbReference type="ARBA" id="ARBA00012513"/>
    </source>
</evidence>
<name>A0A4W3J949_CALMI</name>
<dbReference type="PANTHER" id="PTHR44329:SF285">
    <property type="entry name" value="V-MOS MOLONEY MURINE SARCOMA VIRAL ONCO HOMOLOG"/>
    <property type="match status" value="1"/>
</dbReference>
<dbReference type="Proteomes" id="UP000314986">
    <property type="component" value="Unassembled WGS sequence"/>
</dbReference>
<evidence type="ECO:0000256" key="9">
    <source>
        <dbReference type="PROSITE-ProRule" id="PRU10141"/>
    </source>
</evidence>
<protein>
    <recommendedName>
        <fullName evidence="1">non-specific serine/threonine protein kinase</fullName>
        <ecNumber evidence="1">2.7.11.1</ecNumber>
    </recommendedName>
</protein>
<dbReference type="FunFam" id="1.10.510.10:FF:000490">
    <property type="entry name" value="Proto-oncogene serine/threonine-protein kinase mos"/>
    <property type="match status" value="1"/>
</dbReference>
<dbReference type="PIRSF" id="PIRSF000654">
    <property type="entry name" value="Integrin-linked_kinase"/>
    <property type="match status" value="1"/>
</dbReference>
<keyword evidence="4 9" id="KW-0547">Nucleotide-binding</keyword>
<comment type="similarity">
    <text evidence="10">Belongs to the protein kinase superfamily.</text>
</comment>
<dbReference type="InterPro" id="IPR000719">
    <property type="entry name" value="Prot_kinase_dom"/>
</dbReference>
<keyword evidence="6 9" id="KW-0067">ATP-binding</keyword>
<keyword evidence="2 10" id="KW-0723">Serine/threonine-protein kinase</keyword>
<dbReference type="STRING" id="7868.ENSCMIP00000038707"/>
<reference evidence="12" key="4">
    <citation type="submission" date="2025-08" db="UniProtKB">
        <authorList>
            <consortium name="Ensembl"/>
        </authorList>
    </citation>
    <scope>IDENTIFICATION</scope>
</reference>
<evidence type="ECO:0000256" key="5">
    <source>
        <dbReference type="ARBA" id="ARBA00022777"/>
    </source>
</evidence>
<comment type="catalytic activity">
    <reaction evidence="7">
        <text>L-threonyl-[protein] + ATP = O-phospho-L-threonyl-[protein] + ADP + H(+)</text>
        <dbReference type="Rhea" id="RHEA:46608"/>
        <dbReference type="Rhea" id="RHEA-COMP:11060"/>
        <dbReference type="Rhea" id="RHEA-COMP:11605"/>
        <dbReference type="ChEBI" id="CHEBI:15378"/>
        <dbReference type="ChEBI" id="CHEBI:30013"/>
        <dbReference type="ChEBI" id="CHEBI:30616"/>
        <dbReference type="ChEBI" id="CHEBI:61977"/>
        <dbReference type="ChEBI" id="CHEBI:456216"/>
        <dbReference type="EC" id="2.7.11.1"/>
    </reaction>
</comment>
<reference evidence="13" key="1">
    <citation type="journal article" date="2006" name="Science">
        <title>Ancient noncoding elements conserved in the human genome.</title>
        <authorList>
            <person name="Venkatesh B."/>
            <person name="Kirkness E.F."/>
            <person name="Loh Y.H."/>
            <person name="Halpern A.L."/>
            <person name="Lee A.P."/>
            <person name="Johnson J."/>
            <person name="Dandona N."/>
            <person name="Viswanathan L.D."/>
            <person name="Tay A."/>
            <person name="Venter J.C."/>
            <person name="Strausberg R.L."/>
            <person name="Brenner S."/>
        </authorList>
    </citation>
    <scope>NUCLEOTIDE SEQUENCE [LARGE SCALE GENOMIC DNA]</scope>
</reference>
<dbReference type="OrthoDB" id="4062651at2759"/>
<evidence type="ECO:0000259" key="11">
    <source>
        <dbReference type="PROSITE" id="PS50011"/>
    </source>
</evidence>
<dbReference type="FunCoup" id="A0A4W3J949">
    <property type="interactions" value="72"/>
</dbReference>
<dbReference type="InterPro" id="IPR051681">
    <property type="entry name" value="Ser/Thr_Kinases-Pseudokinases"/>
</dbReference>
<evidence type="ECO:0000256" key="4">
    <source>
        <dbReference type="ARBA" id="ARBA00022741"/>
    </source>
</evidence>
<evidence type="ECO:0000313" key="13">
    <source>
        <dbReference type="Proteomes" id="UP000314986"/>
    </source>
</evidence>
<accession>A0A4W3J949</accession>
<dbReference type="PROSITE" id="PS00107">
    <property type="entry name" value="PROTEIN_KINASE_ATP"/>
    <property type="match status" value="1"/>
</dbReference>
<comment type="catalytic activity">
    <reaction evidence="8">
        <text>L-seryl-[protein] + ATP = O-phospho-L-seryl-[protein] + ADP + H(+)</text>
        <dbReference type="Rhea" id="RHEA:17989"/>
        <dbReference type="Rhea" id="RHEA-COMP:9863"/>
        <dbReference type="Rhea" id="RHEA-COMP:11604"/>
        <dbReference type="ChEBI" id="CHEBI:15378"/>
        <dbReference type="ChEBI" id="CHEBI:29999"/>
        <dbReference type="ChEBI" id="CHEBI:30616"/>
        <dbReference type="ChEBI" id="CHEBI:83421"/>
        <dbReference type="ChEBI" id="CHEBI:456216"/>
        <dbReference type="EC" id="2.7.11.1"/>
    </reaction>
</comment>
<proteinExistence type="inferred from homology"/>
<dbReference type="PANTHER" id="PTHR44329">
    <property type="entry name" value="SERINE/THREONINE-PROTEIN KINASE TNNI3K-RELATED"/>
    <property type="match status" value="1"/>
</dbReference>
<keyword evidence="3" id="KW-0808">Transferase</keyword>
<reference evidence="12" key="5">
    <citation type="submission" date="2025-09" db="UniProtKB">
        <authorList>
            <consortium name="Ensembl"/>
        </authorList>
    </citation>
    <scope>IDENTIFICATION</scope>
</reference>
<keyword evidence="5" id="KW-0418">Kinase</keyword>
<reference evidence="13" key="2">
    <citation type="journal article" date="2007" name="PLoS Biol.">
        <title>Survey sequencing and comparative analysis of the elephant shark (Callorhinchus milii) genome.</title>
        <authorList>
            <person name="Venkatesh B."/>
            <person name="Kirkness E.F."/>
            <person name="Loh Y.H."/>
            <person name="Halpern A.L."/>
            <person name="Lee A.P."/>
            <person name="Johnson J."/>
            <person name="Dandona N."/>
            <person name="Viswanathan L.D."/>
            <person name="Tay A."/>
            <person name="Venter J.C."/>
            <person name="Strausberg R.L."/>
            <person name="Brenner S."/>
        </authorList>
    </citation>
    <scope>NUCLEOTIDE SEQUENCE [LARGE SCALE GENOMIC DNA]</scope>
</reference>
<dbReference type="PROSITE" id="PS50011">
    <property type="entry name" value="PROTEIN_KINASE_DOM"/>
    <property type="match status" value="1"/>
</dbReference>
<dbReference type="SUPFAM" id="SSF56112">
    <property type="entry name" value="Protein kinase-like (PK-like)"/>
    <property type="match status" value="1"/>
</dbReference>
<dbReference type="Ensembl" id="ENSCMIT00000039258.1">
    <property type="protein sequence ID" value="ENSCMIP00000038707.1"/>
    <property type="gene ID" value="ENSCMIG00000016240.1"/>
</dbReference>
<dbReference type="InterPro" id="IPR008271">
    <property type="entry name" value="Ser/Thr_kinase_AS"/>
</dbReference>
<gene>
    <name evidence="12" type="primary">mos</name>
</gene>
<dbReference type="Gene3D" id="1.10.510.10">
    <property type="entry name" value="Transferase(Phosphotransferase) domain 1"/>
    <property type="match status" value="1"/>
</dbReference>
<dbReference type="KEGG" id="cmk:103177049"/>
<evidence type="ECO:0000313" key="12">
    <source>
        <dbReference type="Ensembl" id="ENSCMIP00000038707.1"/>
    </source>
</evidence>
<feature type="binding site" evidence="9">
    <location>
        <position position="87"/>
    </location>
    <ligand>
        <name>ATP</name>
        <dbReference type="ChEBI" id="CHEBI:30616"/>
    </ligand>
</feature>
<dbReference type="GO" id="GO:0005524">
    <property type="term" value="F:ATP binding"/>
    <property type="evidence" value="ECO:0007669"/>
    <property type="project" value="UniProtKB-UniRule"/>
</dbReference>
<dbReference type="EC" id="2.7.11.1" evidence="1"/>
<keyword evidence="13" id="KW-1185">Reference proteome</keyword>
<evidence type="ECO:0000256" key="7">
    <source>
        <dbReference type="ARBA" id="ARBA00047899"/>
    </source>
</evidence>
<dbReference type="PROSITE" id="PS00108">
    <property type="entry name" value="PROTEIN_KINASE_ST"/>
    <property type="match status" value="1"/>
</dbReference>
<dbReference type="InterPro" id="IPR011009">
    <property type="entry name" value="Kinase-like_dom_sf"/>
</dbReference>
<dbReference type="InterPro" id="IPR017441">
    <property type="entry name" value="Protein_kinase_ATP_BS"/>
</dbReference>
<dbReference type="FunFam" id="3.30.200.20:FF:000316">
    <property type="entry name" value="Proto-oncogene serine/threonine-protein kinase mos"/>
    <property type="match status" value="1"/>
</dbReference>
<dbReference type="GO" id="GO:0004674">
    <property type="term" value="F:protein serine/threonine kinase activity"/>
    <property type="evidence" value="ECO:0007669"/>
    <property type="project" value="UniProtKB-KW"/>
</dbReference>
<evidence type="ECO:0000256" key="10">
    <source>
        <dbReference type="RuleBase" id="RU000304"/>
    </source>
</evidence>
<dbReference type="OMA" id="WQMTTKE"/>
<sequence>MPSPIPINRFLPKGFSSTVTLRPCSSPYQLRGKEQRFSFTGRYKALPHLSWCTVFWDELNLLDLLGSGGFGSVYKGTYYGNIVAVKKVKKSTKNKLASRHSFWAELNVANLRHDNIVKVVAATTSVPEDPEKEDNLGTIIMEYAGDISLHHRIYNCTKTLEVGNCLQFSKDIVSGLSFLHSHNIVHLDLKPANVLISDQGQCKIGDFGCSHKLTKDDLTPNVQVRHLAGTYTHRAPELLKGCNATLKADIYSFAITLWQMMTRDQPFSGDRQCVMYAVVAYNRRPTFSATFKDSSMGQKIEQIIGHCWRAEPNERPNADQILETLIYLQAQHGVPEIE</sequence>
<reference evidence="13" key="3">
    <citation type="journal article" date="2014" name="Nature">
        <title>Elephant shark genome provides unique insights into gnathostome evolution.</title>
        <authorList>
            <consortium name="International Elephant Shark Genome Sequencing Consortium"/>
            <person name="Venkatesh B."/>
            <person name="Lee A.P."/>
            <person name="Ravi V."/>
            <person name="Maurya A.K."/>
            <person name="Lian M.M."/>
            <person name="Swann J.B."/>
            <person name="Ohta Y."/>
            <person name="Flajnik M.F."/>
            <person name="Sutoh Y."/>
            <person name="Kasahara M."/>
            <person name="Hoon S."/>
            <person name="Gangu V."/>
            <person name="Roy S.W."/>
            <person name="Irimia M."/>
            <person name="Korzh V."/>
            <person name="Kondrychyn I."/>
            <person name="Lim Z.W."/>
            <person name="Tay B.H."/>
            <person name="Tohari S."/>
            <person name="Kong K.W."/>
            <person name="Ho S."/>
            <person name="Lorente-Galdos B."/>
            <person name="Quilez J."/>
            <person name="Marques-Bonet T."/>
            <person name="Raney B.J."/>
            <person name="Ingham P.W."/>
            <person name="Tay A."/>
            <person name="Hillier L.W."/>
            <person name="Minx P."/>
            <person name="Boehm T."/>
            <person name="Wilson R.K."/>
            <person name="Brenner S."/>
            <person name="Warren W.C."/>
        </authorList>
    </citation>
    <scope>NUCLEOTIDE SEQUENCE [LARGE SCALE GENOMIC DNA]</scope>
</reference>